<accession>A0A543I210</accession>
<gene>
    <name evidence="7" type="ORF">FBY41_0868</name>
</gene>
<dbReference type="GO" id="GO:0008170">
    <property type="term" value="F:N-methyltransferase activity"/>
    <property type="evidence" value="ECO:0007669"/>
    <property type="project" value="UniProtKB-ARBA"/>
</dbReference>
<dbReference type="Proteomes" id="UP000316747">
    <property type="component" value="Unassembled WGS sequence"/>
</dbReference>
<dbReference type="GO" id="GO:0003676">
    <property type="term" value="F:nucleic acid binding"/>
    <property type="evidence" value="ECO:0007669"/>
    <property type="project" value="InterPro"/>
</dbReference>
<keyword evidence="3 7" id="KW-0808">Transferase</keyword>
<evidence type="ECO:0000259" key="6">
    <source>
        <dbReference type="Pfam" id="PF23186"/>
    </source>
</evidence>
<dbReference type="Pfam" id="PF23186">
    <property type="entry name" value="DUF7059"/>
    <property type="match status" value="1"/>
</dbReference>
<dbReference type="GO" id="GO:0035657">
    <property type="term" value="C:eRF1 methyltransferase complex"/>
    <property type="evidence" value="ECO:0007669"/>
    <property type="project" value="TreeGrafter"/>
</dbReference>
<keyword evidence="4" id="KW-0949">S-adenosyl-L-methionine</keyword>
<dbReference type="EMBL" id="VFPM01000001">
    <property type="protein sequence ID" value="TQM64500.1"/>
    <property type="molecule type" value="Genomic_DNA"/>
</dbReference>
<dbReference type="RefSeq" id="WP_141842131.1">
    <property type="nucleotide sequence ID" value="NZ_VFPM01000001.1"/>
</dbReference>
<reference evidence="7 8" key="1">
    <citation type="submission" date="2019-06" db="EMBL/GenBank/DDBJ databases">
        <title>Genome sequencing of plant associated microbes to promote plant fitness in Sorghum bicolor and Oryza sativa.</title>
        <authorList>
            <person name="Coleman-Derr D."/>
        </authorList>
    </citation>
    <scope>NUCLEOTIDE SEQUENCE [LARGE SCALE GENOMIC DNA]</scope>
    <source>
        <strain evidence="7 8">KV-663</strain>
    </source>
</reference>
<dbReference type="InterPro" id="IPR002052">
    <property type="entry name" value="DNA_methylase_N6_adenine_CS"/>
</dbReference>
<dbReference type="GO" id="GO:0008276">
    <property type="term" value="F:protein methyltransferase activity"/>
    <property type="evidence" value="ECO:0007669"/>
    <property type="project" value="TreeGrafter"/>
</dbReference>
<dbReference type="Pfam" id="PF05175">
    <property type="entry name" value="MTS"/>
    <property type="match status" value="1"/>
</dbReference>
<comment type="similarity">
    <text evidence="1">Belongs to the eukaryotic/archaeal PrmC-related family.</text>
</comment>
<feature type="domain" description="Methyltransferase small" evidence="5">
    <location>
        <begin position="160"/>
        <end position="278"/>
    </location>
</feature>
<keyword evidence="8" id="KW-1185">Reference proteome</keyword>
<dbReference type="GO" id="GO:0032259">
    <property type="term" value="P:methylation"/>
    <property type="evidence" value="ECO:0007669"/>
    <property type="project" value="UniProtKB-KW"/>
</dbReference>
<organism evidence="7 8">
    <name type="scientific">Humibacillus xanthopallidus</name>
    <dbReference type="NCBI Taxonomy" id="412689"/>
    <lineage>
        <taxon>Bacteria</taxon>
        <taxon>Bacillati</taxon>
        <taxon>Actinomycetota</taxon>
        <taxon>Actinomycetes</taxon>
        <taxon>Micrococcales</taxon>
        <taxon>Intrasporangiaceae</taxon>
        <taxon>Humibacillus</taxon>
    </lineage>
</organism>
<evidence type="ECO:0000256" key="2">
    <source>
        <dbReference type="ARBA" id="ARBA00022603"/>
    </source>
</evidence>
<dbReference type="SUPFAM" id="SSF53335">
    <property type="entry name" value="S-adenosyl-L-methionine-dependent methyltransferases"/>
    <property type="match status" value="1"/>
</dbReference>
<sequence>MSSRTTPVVDARFVTLLRADLTAAGFTLDGVAERLGPVASAALHREQALPALLATEEATDACGVLIRLFTLGRPVPAAALASALPTLGLDGARALGLVTVGDASADGWVGATCDLRPYADDAHEWWVASDLSEASTGQALPPDHVLGIGGASMTLASWTVRRPVRRALDLGTGCGVQALHLSSHCDSIVATDISERALAYAAFTAALAGADLDLRLGDLLEPVAGESFSLVVSNPPFVITPRTDDVPLYEYRDGGRAGDAIVRALVRQVGSVLEPGGVAQFLGNWEVPAGRTWRDVWSEWLDEQARDGIALDAWVVQRESQDPAEYAELWTRDGGSLPGSPEHSRMYAAWLADFASRDVEAVGFGVVILQRPETDRPTWRSLDEAPGAVAAPMGPAVDAGLRARTWLAEHSDDEVLGVAWSCAPDVTEERHGRPGADDPSVILVRQGGGLRRVVRAGTVLAAYLGVADGTLTARAALDAIAALLELDAEAVRAELVPQVRDLVADGLLH</sequence>
<dbReference type="GO" id="GO:0008757">
    <property type="term" value="F:S-adenosylmethionine-dependent methyltransferase activity"/>
    <property type="evidence" value="ECO:0007669"/>
    <property type="project" value="TreeGrafter"/>
</dbReference>
<proteinExistence type="inferred from homology"/>
<dbReference type="InterPro" id="IPR007848">
    <property type="entry name" value="Small_mtfrase_dom"/>
</dbReference>
<dbReference type="OrthoDB" id="129465at2"/>
<dbReference type="PANTHER" id="PTHR45875">
    <property type="entry name" value="METHYLTRANSFERASE N6AMT1"/>
    <property type="match status" value="1"/>
</dbReference>
<evidence type="ECO:0000313" key="8">
    <source>
        <dbReference type="Proteomes" id="UP000316747"/>
    </source>
</evidence>
<evidence type="ECO:0000259" key="5">
    <source>
        <dbReference type="Pfam" id="PF05175"/>
    </source>
</evidence>
<dbReference type="AlphaFoldDB" id="A0A543I210"/>
<keyword evidence="2 7" id="KW-0489">Methyltransferase</keyword>
<comment type="caution">
    <text evidence="7">The sequence shown here is derived from an EMBL/GenBank/DDBJ whole genome shotgun (WGS) entry which is preliminary data.</text>
</comment>
<evidence type="ECO:0000256" key="1">
    <source>
        <dbReference type="ARBA" id="ARBA00006149"/>
    </source>
</evidence>
<evidence type="ECO:0000256" key="3">
    <source>
        <dbReference type="ARBA" id="ARBA00022679"/>
    </source>
</evidence>
<dbReference type="InterPro" id="IPR055487">
    <property type="entry name" value="DUF7059"/>
</dbReference>
<dbReference type="PROSITE" id="PS00092">
    <property type="entry name" value="N6_MTASE"/>
    <property type="match status" value="1"/>
</dbReference>
<feature type="domain" description="DUF7059" evidence="6">
    <location>
        <begin position="23"/>
        <end position="102"/>
    </location>
</feature>
<dbReference type="Gene3D" id="3.40.50.150">
    <property type="entry name" value="Vaccinia Virus protein VP39"/>
    <property type="match status" value="1"/>
</dbReference>
<dbReference type="CDD" id="cd02440">
    <property type="entry name" value="AdoMet_MTases"/>
    <property type="match status" value="1"/>
</dbReference>
<evidence type="ECO:0000313" key="7">
    <source>
        <dbReference type="EMBL" id="TQM64500.1"/>
    </source>
</evidence>
<name>A0A543I210_9MICO</name>
<dbReference type="InterPro" id="IPR029063">
    <property type="entry name" value="SAM-dependent_MTases_sf"/>
</dbReference>
<dbReference type="PANTHER" id="PTHR45875:SF1">
    <property type="entry name" value="METHYLTRANSFERASE N6AMT1"/>
    <property type="match status" value="1"/>
</dbReference>
<dbReference type="InterPro" id="IPR052190">
    <property type="entry name" value="Euk-Arch_PrmC-MTase"/>
</dbReference>
<protein>
    <submittedName>
        <fullName evidence="7">Methyltransferase family protein</fullName>
    </submittedName>
</protein>
<evidence type="ECO:0000256" key="4">
    <source>
        <dbReference type="ARBA" id="ARBA00022691"/>
    </source>
</evidence>